<evidence type="ECO:0000313" key="1">
    <source>
        <dbReference type="EMBL" id="QBK87162.1"/>
    </source>
</evidence>
<proteinExistence type="predicted"/>
<accession>A0A481YVH3</accession>
<gene>
    <name evidence="1" type="ORF">LCMAC201_00640</name>
</gene>
<sequence length="169" mass="18684">MDGVYPTSYCPQQPVECCKNKTISGTGGTWVSTAFIRNRGQTSFATEVYDSGWPDYLTNNPPPTPLYVRAAPSQYDATKLVFWINGWERPRLVLTCGKKYQFNVSTCGQPFYFTTDSKGGNGDKGNVTSVVPSDFYVSTYTMNPGVQQKFYYQSANKVGMGGEVIIKGV</sequence>
<dbReference type="EMBL" id="MK500345">
    <property type="protein sequence ID" value="QBK87162.1"/>
    <property type="molecule type" value="Genomic_DNA"/>
</dbReference>
<name>A0A481YVH3_9VIRU</name>
<protein>
    <submittedName>
        <fullName evidence="1">Beta-sandwich protein</fullName>
    </submittedName>
</protein>
<reference evidence="1" key="1">
    <citation type="journal article" date="2019" name="MBio">
        <title>Virus Genomes from Deep Sea Sediments Expand the Ocean Megavirome and Support Independent Origins of Viral Gigantism.</title>
        <authorList>
            <person name="Backstrom D."/>
            <person name="Yutin N."/>
            <person name="Jorgensen S.L."/>
            <person name="Dharamshi J."/>
            <person name="Homa F."/>
            <person name="Zaremba-Niedwiedzka K."/>
            <person name="Spang A."/>
            <person name="Wolf Y.I."/>
            <person name="Koonin E.V."/>
            <person name="Ettema T.J."/>
        </authorList>
    </citation>
    <scope>NUCLEOTIDE SEQUENCE</scope>
</reference>
<organism evidence="1">
    <name type="scientific">Marseillevirus LCMAC201</name>
    <dbReference type="NCBI Taxonomy" id="2506605"/>
    <lineage>
        <taxon>Viruses</taxon>
        <taxon>Varidnaviria</taxon>
        <taxon>Bamfordvirae</taxon>
        <taxon>Nucleocytoviricota</taxon>
        <taxon>Megaviricetes</taxon>
        <taxon>Pimascovirales</taxon>
        <taxon>Pimascovirales incertae sedis</taxon>
        <taxon>Marseilleviridae</taxon>
    </lineage>
</organism>